<dbReference type="RefSeq" id="XP_008619919.1">
    <property type="nucleotide sequence ID" value="XM_008621697.1"/>
</dbReference>
<name>T0PMP2_SAPDV</name>
<dbReference type="GO" id="GO:0005789">
    <property type="term" value="C:endoplasmic reticulum membrane"/>
    <property type="evidence" value="ECO:0007669"/>
    <property type="project" value="TreeGrafter"/>
</dbReference>
<dbReference type="EMBL" id="JH767225">
    <property type="protein sequence ID" value="EQC26684.1"/>
    <property type="molecule type" value="Genomic_DNA"/>
</dbReference>
<dbReference type="Proteomes" id="UP000030762">
    <property type="component" value="Unassembled WGS sequence"/>
</dbReference>
<evidence type="ECO:0000256" key="4">
    <source>
        <dbReference type="ARBA" id="ARBA00023316"/>
    </source>
</evidence>
<dbReference type="OMA" id="AHITEYT"/>
<dbReference type="Pfam" id="PF03935">
    <property type="entry name" value="SKN1_KRE6_Sbg1"/>
    <property type="match status" value="1"/>
</dbReference>
<dbReference type="InterPro" id="IPR005629">
    <property type="entry name" value="Skn1/Kre6/Sbg1"/>
</dbReference>
<gene>
    <name evidence="6" type="ORF">SDRG_15522</name>
</gene>
<dbReference type="SUPFAM" id="SSF49899">
    <property type="entry name" value="Concanavalin A-like lectins/glucanases"/>
    <property type="match status" value="1"/>
</dbReference>
<dbReference type="GO" id="GO:0005886">
    <property type="term" value="C:plasma membrane"/>
    <property type="evidence" value="ECO:0007669"/>
    <property type="project" value="TreeGrafter"/>
</dbReference>
<evidence type="ECO:0000256" key="2">
    <source>
        <dbReference type="ARBA" id="ARBA00023136"/>
    </source>
</evidence>
<reference evidence="6 7" key="1">
    <citation type="submission" date="2012-04" db="EMBL/GenBank/DDBJ databases">
        <title>The Genome Sequence of Saprolegnia declina VS20.</title>
        <authorList>
            <consortium name="The Broad Institute Genome Sequencing Platform"/>
            <person name="Russ C."/>
            <person name="Nusbaum C."/>
            <person name="Tyler B."/>
            <person name="van West P."/>
            <person name="Dieguez-Uribeondo J."/>
            <person name="de Bruijn I."/>
            <person name="Tripathy S."/>
            <person name="Jiang R."/>
            <person name="Young S.K."/>
            <person name="Zeng Q."/>
            <person name="Gargeya S."/>
            <person name="Fitzgerald M."/>
            <person name="Haas B."/>
            <person name="Abouelleil A."/>
            <person name="Alvarado L."/>
            <person name="Arachchi H.M."/>
            <person name="Berlin A."/>
            <person name="Chapman S.B."/>
            <person name="Goldberg J."/>
            <person name="Griggs A."/>
            <person name="Gujja S."/>
            <person name="Hansen M."/>
            <person name="Howarth C."/>
            <person name="Imamovic A."/>
            <person name="Larimer J."/>
            <person name="McCowen C."/>
            <person name="Montmayeur A."/>
            <person name="Murphy C."/>
            <person name="Neiman D."/>
            <person name="Pearson M."/>
            <person name="Priest M."/>
            <person name="Roberts A."/>
            <person name="Saif S."/>
            <person name="Shea T."/>
            <person name="Sisk P."/>
            <person name="Sykes S."/>
            <person name="Wortman J."/>
            <person name="Nusbaum C."/>
            <person name="Birren B."/>
        </authorList>
    </citation>
    <scope>NUCLEOTIDE SEQUENCE [LARGE SCALE GENOMIC DNA]</scope>
    <source>
        <strain evidence="6 7">VS20</strain>
    </source>
</reference>
<dbReference type="AlphaFoldDB" id="T0PMP2"/>
<evidence type="ECO:0008006" key="8">
    <source>
        <dbReference type="Google" id="ProtNLM"/>
    </source>
</evidence>
<evidence type="ECO:0000256" key="3">
    <source>
        <dbReference type="ARBA" id="ARBA00023180"/>
    </source>
</evidence>
<comment type="subcellular location">
    <subcellularLocation>
        <location evidence="1">Membrane</location>
    </subcellularLocation>
</comment>
<keyword evidence="5" id="KW-0812">Transmembrane</keyword>
<dbReference type="VEuPathDB" id="FungiDB:SDRG_15522"/>
<organism evidence="6 7">
    <name type="scientific">Saprolegnia diclina (strain VS20)</name>
    <dbReference type="NCBI Taxonomy" id="1156394"/>
    <lineage>
        <taxon>Eukaryota</taxon>
        <taxon>Sar</taxon>
        <taxon>Stramenopiles</taxon>
        <taxon>Oomycota</taxon>
        <taxon>Saprolegniomycetes</taxon>
        <taxon>Saprolegniales</taxon>
        <taxon>Saprolegniaceae</taxon>
        <taxon>Saprolegnia</taxon>
    </lineage>
</organism>
<dbReference type="GO" id="GO:0015926">
    <property type="term" value="F:glucosidase activity"/>
    <property type="evidence" value="ECO:0007669"/>
    <property type="project" value="TreeGrafter"/>
</dbReference>
<evidence type="ECO:0000313" key="7">
    <source>
        <dbReference type="Proteomes" id="UP000030762"/>
    </source>
</evidence>
<keyword evidence="3" id="KW-0325">Glycoprotein</keyword>
<evidence type="ECO:0000256" key="1">
    <source>
        <dbReference type="ARBA" id="ARBA00004370"/>
    </source>
</evidence>
<dbReference type="GeneID" id="19956249"/>
<dbReference type="InterPro" id="IPR013320">
    <property type="entry name" value="ConA-like_dom_sf"/>
</dbReference>
<dbReference type="GO" id="GO:0006078">
    <property type="term" value="P:(1-&gt;6)-beta-D-glucan biosynthetic process"/>
    <property type="evidence" value="ECO:0007669"/>
    <property type="project" value="TreeGrafter"/>
</dbReference>
<dbReference type="PANTHER" id="PTHR31361">
    <property type="entry name" value="BETA-GLUCAN SYNTHESIS-ASSOCIATED PROTEIN KRE6-RELATED"/>
    <property type="match status" value="1"/>
</dbReference>
<dbReference type="OrthoDB" id="75770at2759"/>
<keyword evidence="2 5" id="KW-0472">Membrane</keyword>
<evidence type="ECO:0000313" key="6">
    <source>
        <dbReference type="EMBL" id="EQC26684.1"/>
    </source>
</evidence>
<dbReference type="InParanoid" id="T0PMP2"/>
<proteinExistence type="predicted"/>
<dbReference type="STRING" id="1156394.T0PMP2"/>
<evidence type="ECO:0000256" key="5">
    <source>
        <dbReference type="SAM" id="Phobius"/>
    </source>
</evidence>
<sequence length="234" mass="25876">MLDKAPIYEVPASALTSPPQGTPRNPKKLMIEEPSYFIFNVAMSAAWGTTPPNVFMGGCRGDKNYPQPGTFEYNITNNICDSFPMYMAVDYIRVWQDRKTMSYGCDPASHPTKEFIKAHITEYTNALNPDIAVAGGATCNSNDDCTADGSVTGRCVHLRCQCVGLWTGPRCTRYNRNAVSYGPSIGVAGGIFAAILIAWFAGAIWQLRRKRSLQRHGEVQMRQEKSNSNTIVVY</sequence>
<protein>
    <recommendedName>
        <fullName evidence="8">EGF-like domain-containing protein</fullName>
    </recommendedName>
</protein>
<dbReference type="GO" id="GO:0071555">
    <property type="term" value="P:cell wall organization"/>
    <property type="evidence" value="ECO:0007669"/>
    <property type="project" value="UniProtKB-KW"/>
</dbReference>
<keyword evidence="7" id="KW-1185">Reference proteome</keyword>
<keyword evidence="4" id="KW-0961">Cell wall biogenesis/degradation</keyword>
<feature type="transmembrane region" description="Helical" evidence="5">
    <location>
        <begin position="181"/>
        <end position="205"/>
    </location>
</feature>
<dbReference type="PANTHER" id="PTHR31361:SF1">
    <property type="entry name" value="BETA-GLUCAN SYNTHESIS-ASSOCIATED PROTEIN KRE6-RELATED"/>
    <property type="match status" value="1"/>
</dbReference>
<dbReference type="Gene3D" id="2.60.120.200">
    <property type="match status" value="1"/>
</dbReference>
<dbReference type="eggNOG" id="ENOG502QR13">
    <property type="taxonomic scope" value="Eukaryota"/>
</dbReference>
<keyword evidence="5" id="KW-1133">Transmembrane helix</keyword>
<accession>T0PMP2</accession>